<gene>
    <name evidence="2" type="ORF">GCM10023313_12040</name>
</gene>
<evidence type="ECO:0000313" key="3">
    <source>
        <dbReference type="Proteomes" id="UP001501436"/>
    </source>
</evidence>
<organism evidence="2 3">
    <name type="scientific">Mucilaginibacter defluvii</name>
    <dbReference type="NCBI Taxonomy" id="1196019"/>
    <lineage>
        <taxon>Bacteria</taxon>
        <taxon>Pseudomonadati</taxon>
        <taxon>Bacteroidota</taxon>
        <taxon>Sphingobacteriia</taxon>
        <taxon>Sphingobacteriales</taxon>
        <taxon>Sphingobacteriaceae</taxon>
        <taxon>Mucilaginibacter</taxon>
    </lineage>
</organism>
<proteinExistence type="predicted"/>
<reference evidence="3" key="1">
    <citation type="journal article" date="2019" name="Int. J. Syst. Evol. Microbiol.">
        <title>The Global Catalogue of Microorganisms (GCM) 10K type strain sequencing project: providing services to taxonomists for standard genome sequencing and annotation.</title>
        <authorList>
            <consortium name="The Broad Institute Genomics Platform"/>
            <consortium name="The Broad Institute Genome Sequencing Center for Infectious Disease"/>
            <person name="Wu L."/>
            <person name="Ma J."/>
        </authorList>
    </citation>
    <scope>NUCLEOTIDE SEQUENCE [LARGE SCALE GENOMIC DNA]</scope>
    <source>
        <strain evidence="3">JCM 18283</strain>
    </source>
</reference>
<dbReference type="InterPro" id="IPR051396">
    <property type="entry name" value="Bact_Antivir_Def_Nuclease"/>
</dbReference>
<dbReference type="Proteomes" id="UP001501436">
    <property type="component" value="Unassembled WGS sequence"/>
</dbReference>
<dbReference type="EMBL" id="BAABJI010000001">
    <property type="protein sequence ID" value="GAA4910488.1"/>
    <property type="molecule type" value="Genomic_DNA"/>
</dbReference>
<dbReference type="PANTHER" id="PTHR43581">
    <property type="entry name" value="ATP/GTP PHOSPHATASE"/>
    <property type="match status" value="1"/>
</dbReference>
<comment type="caution">
    <text evidence="2">The sequence shown here is derived from an EMBL/GenBank/DDBJ whole genome shotgun (WGS) entry which is preliminary data.</text>
</comment>
<evidence type="ECO:0000313" key="2">
    <source>
        <dbReference type="EMBL" id="GAA4910488.1"/>
    </source>
</evidence>
<dbReference type="SUPFAM" id="SSF52540">
    <property type="entry name" value="P-loop containing nucleoside triphosphate hydrolases"/>
    <property type="match status" value="1"/>
</dbReference>
<name>A0ABP9FNN8_9SPHI</name>
<dbReference type="Gene3D" id="3.40.50.300">
    <property type="entry name" value="P-loop containing nucleotide triphosphate hydrolases"/>
    <property type="match status" value="1"/>
</dbReference>
<sequence>MFAKPRNFQKNLAVSNNAKVRSFEKNEANFDPIDRVYNYPIDNHFKASFTDGLLQWSMVKQTQNGGYLTNHYKDVLAVVLGYYNNDLKAELPVLAVITDSFPHEMSNFGNKARKTVGGDVLPRDLAYYGWDERTNCIELWLNRYYKVANFEKDVHDEVRAINDQLELYKQRSELPAGEVQEQNANHTRDHQTLSRLKERLTLLQKDERFVAFSRERQFIEQKLLDFTKPVSEDFHFINRDFELFRLAVNRPDKKSYILEFSFKDGRVITFDTLPMGYKRIFSMVIDIAYRSYILNEGLESHGIVLIDEVELHLHPTLQQDILQRLKRTFPNIQFIITTHSPLVISNFRADQHNIVIKLNNEGNEYSNRSIGNVYGVDYNTGLTEVMGASYREAELDKLIDSIVILKKFNKTDQAEKLQAELLSIVGEDNAYILEEIENRLAQNAQ</sequence>
<accession>A0ABP9FNN8</accession>
<evidence type="ECO:0000259" key="1">
    <source>
        <dbReference type="Pfam" id="PF13304"/>
    </source>
</evidence>
<dbReference type="PANTHER" id="PTHR43581:SF4">
    <property type="entry name" value="ATP_GTP PHOSPHATASE"/>
    <property type="match status" value="1"/>
</dbReference>
<dbReference type="InterPro" id="IPR003959">
    <property type="entry name" value="ATPase_AAA_core"/>
</dbReference>
<dbReference type="Pfam" id="PF13304">
    <property type="entry name" value="AAA_21"/>
    <property type="match status" value="1"/>
</dbReference>
<protein>
    <recommendedName>
        <fullName evidence="1">ATPase AAA-type core domain-containing protein</fullName>
    </recommendedName>
</protein>
<feature type="domain" description="ATPase AAA-type core" evidence="1">
    <location>
        <begin position="182"/>
        <end position="345"/>
    </location>
</feature>
<keyword evidence="3" id="KW-1185">Reference proteome</keyword>
<dbReference type="InterPro" id="IPR027417">
    <property type="entry name" value="P-loop_NTPase"/>
</dbReference>